<dbReference type="Proteomes" id="UP000000663">
    <property type="component" value="Chromosome"/>
</dbReference>
<keyword evidence="4" id="KW-1185">Reference proteome</keyword>
<dbReference type="CAZy" id="GT4">
    <property type="family name" value="Glycosyltransferase Family 4"/>
</dbReference>
<dbReference type="Pfam" id="PF00534">
    <property type="entry name" value="Glycos_transf_1"/>
    <property type="match status" value="1"/>
</dbReference>
<dbReference type="Gene3D" id="3.40.50.2000">
    <property type="entry name" value="Glycogen Phosphorylase B"/>
    <property type="match status" value="2"/>
</dbReference>
<dbReference type="InterPro" id="IPR001296">
    <property type="entry name" value="Glyco_trans_1"/>
</dbReference>
<keyword evidence="3" id="KW-0328">Glycosyltransferase</keyword>
<dbReference type="CDD" id="cd03801">
    <property type="entry name" value="GT4_PimA-like"/>
    <property type="match status" value="1"/>
</dbReference>
<evidence type="ECO:0000313" key="4">
    <source>
        <dbReference type="Proteomes" id="UP000000663"/>
    </source>
</evidence>
<dbReference type="KEGG" id="rci:RCIX1878"/>
<evidence type="ECO:0000259" key="2">
    <source>
        <dbReference type="Pfam" id="PF13439"/>
    </source>
</evidence>
<evidence type="ECO:0000313" key="3">
    <source>
        <dbReference type="EMBL" id="CAJ37054.1"/>
    </source>
</evidence>
<dbReference type="EMBL" id="AM114193">
    <property type="protein sequence ID" value="CAJ37054.1"/>
    <property type="molecule type" value="Genomic_DNA"/>
</dbReference>
<proteinExistence type="predicted"/>
<dbReference type="EC" id="2.4.1.-" evidence="3"/>
<dbReference type="InterPro" id="IPR028098">
    <property type="entry name" value="Glyco_trans_4-like_N"/>
</dbReference>
<dbReference type="RefSeq" id="WP_012035515.1">
    <property type="nucleotide sequence ID" value="NC_009464.1"/>
</dbReference>
<dbReference type="InterPro" id="IPR050194">
    <property type="entry name" value="Glycosyltransferase_grp1"/>
</dbReference>
<organism evidence="3 4">
    <name type="scientific">Methanocella arvoryzae (strain DSM 22066 / NBRC 105507 / MRE50)</name>
    <dbReference type="NCBI Taxonomy" id="351160"/>
    <lineage>
        <taxon>Archaea</taxon>
        <taxon>Methanobacteriati</taxon>
        <taxon>Methanobacteriota</taxon>
        <taxon>Stenosarchaea group</taxon>
        <taxon>Methanomicrobia</taxon>
        <taxon>Methanocellales</taxon>
        <taxon>Methanocellaceae</taxon>
        <taxon>Methanocella</taxon>
    </lineage>
</organism>
<dbReference type="SUPFAM" id="SSF53756">
    <property type="entry name" value="UDP-Glycosyltransferase/glycogen phosphorylase"/>
    <property type="match status" value="1"/>
</dbReference>
<dbReference type="STRING" id="351160.RCIX1878"/>
<dbReference type="Pfam" id="PF13439">
    <property type="entry name" value="Glyco_transf_4"/>
    <property type="match status" value="1"/>
</dbReference>
<dbReference type="PANTHER" id="PTHR45947:SF3">
    <property type="entry name" value="SULFOQUINOVOSYL TRANSFERASE SQD2"/>
    <property type="match status" value="1"/>
</dbReference>
<feature type="domain" description="Glycosyl transferase family 1" evidence="1">
    <location>
        <begin position="218"/>
        <end position="394"/>
    </location>
</feature>
<name>Q0W3I9_METAR</name>
<reference evidence="3 4" key="1">
    <citation type="journal article" date="2006" name="Science">
        <title>Genome of rice cluster I archaea -- the key methane producers in the rice rhizosphere.</title>
        <authorList>
            <person name="Erkel C."/>
            <person name="Kube M."/>
            <person name="Reinhardt R."/>
            <person name="Liesack W."/>
        </authorList>
    </citation>
    <scope>NUCLEOTIDE SEQUENCE [LARGE SCALE GENOMIC DNA]</scope>
    <source>
        <strain evidence="4">DSM 22066 / NBRC 105507 / MRE50</strain>
    </source>
</reference>
<dbReference type="AlphaFoldDB" id="Q0W3I9"/>
<dbReference type="eggNOG" id="arCOG01403">
    <property type="taxonomic scope" value="Archaea"/>
</dbReference>
<accession>Q0W3I9</accession>
<sequence length="435" mass="49370">MKICSVSQSFYPYVGGVTRYLQALGKHLIGRGDEMIVIHYKTPEMSDYEVVDNIRIYRMAESPGLRESMDGYLKFKELIIDTTHGSKAPVSVDDRFDYGYYDYLGFNLAMYEKVKEVYQTEQFDILHVHDFQVMPLAFLLKDEIDVPLVFTWHVPFTNAMPADWRDFMVRYLRYYDQVIFSTDEYVRTAVESGLSPDKVTKINPFIETTNYCFAGPNNFREKFGIPEKDNLILCVSRMDPRKGQEYLIKALAEVVKKHPDTSCAFIGNGSLTKKLMGRNERVESLKALAAELGVADKVKFLGKVCQDDLLAGYDACDMVVLPSINEGFGLVLSEAMCFGKPLIGSNIGGIPEQIVDGVNGFLFKPTEHEELAQYISSLIENPELRKQMGNIGKELVHTKFCVERGYKDHCQIYDTIHLKKRMKDNSGAGESLLTG</sequence>
<dbReference type="OrthoDB" id="132546at2157"/>
<keyword evidence="3" id="KW-0808">Transferase</keyword>
<dbReference type="GO" id="GO:0016757">
    <property type="term" value="F:glycosyltransferase activity"/>
    <property type="evidence" value="ECO:0007669"/>
    <property type="project" value="UniProtKB-KW"/>
</dbReference>
<protein>
    <submittedName>
        <fullName evidence="3">Glycosyltransferase (Group 1)</fullName>
        <ecNumber evidence="3">2.4.1.-</ecNumber>
    </submittedName>
</protein>
<evidence type="ECO:0000259" key="1">
    <source>
        <dbReference type="Pfam" id="PF00534"/>
    </source>
</evidence>
<feature type="domain" description="Glycosyltransferase subfamily 4-like N-terminal" evidence="2">
    <location>
        <begin position="14"/>
        <end position="208"/>
    </location>
</feature>
<dbReference type="PANTHER" id="PTHR45947">
    <property type="entry name" value="SULFOQUINOVOSYL TRANSFERASE SQD2"/>
    <property type="match status" value="1"/>
</dbReference>
<gene>
    <name evidence="3" type="ORF">RCIX1878</name>
</gene>
<dbReference type="GeneID" id="5144711"/>